<organism evidence="2">
    <name type="scientific">Lotus japonicus</name>
    <name type="common">Lotus corniculatus var. japonicus</name>
    <dbReference type="NCBI Taxonomy" id="34305"/>
    <lineage>
        <taxon>Eukaryota</taxon>
        <taxon>Viridiplantae</taxon>
        <taxon>Streptophyta</taxon>
        <taxon>Embryophyta</taxon>
        <taxon>Tracheophyta</taxon>
        <taxon>Spermatophyta</taxon>
        <taxon>Magnoliopsida</taxon>
        <taxon>eudicotyledons</taxon>
        <taxon>Gunneridae</taxon>
        <taxon>Pentapetalae</taxon>
        <taxon>rosids</taxon>
        <taxon>fabids</taxon>
        <taxon>Fabales</taxon>
        <taxon>Fabaceae</taxon>
        <taxon>Papilionoideae</taxon>
        <taxon>50 kb inversion clade</taxon>
        <taxon>NPAAA clade</taxon>
        <taxon>Hologalegina</taxon>
        <taxon>robinioid clade</taxon>
        <taxon>Loteae</taxon>
        <taxon>Lotus</taxon>
    </lineage>
</organism>
<reference evidence="2" key="1">
    <citation type="submission" date="2012-05" db="EMBL/GenBank/DDBJ databases">
        <authorList>
            <person name="Krishnakumar V."/>
            <person name="Cheung F."/>
            <person name="Xiao Y."/>
            <person name="Chan A."/>
            <person name="Moskal W.A."/>
            <person name="Town C.D."/>
        </authorList>
    </citation>
    <scope>NUCLEOTIDE SEQUENCE</scope>
</reference>
<dbReference type="EMBL" id="BT142181">
    <property type="protein sequence ID" value="AFK41975.1"/>
    <property type="molecule type" value="mRNA"/>
</dbReference>
<evidence type="ECO:0000313" key="2">
    <source>
        <dbReference type="EMBL" id="AFK41975.1"/>
    </source>
</evidence>
<accession>I3SNY3</accession>
<evidence type="ECO:0000256" key="1">
    <source>
        <dbReference type="SAM" id="MobiDB-lite"/>
    </source>
</evidence>
<protein>
    <submittedName>
        <fullName evidence="2">Uncharacterized protein</fullName>
    </submittedName>
</protein>
<dbReference type="AlphaFoldDB" id="I3SNY3"/>
<proteinExistence type="evidence at transcript level"/>
<name>I3SNY3_LOTJA</name>
<feature type="region of interest" description="Disordered" evidence="1">
    <location>
        <begin position="25"/>
        <end position="46"/>
    </location>
</feature>
<sequence length="58" mass="6649">MLQRENLSFKSWSGCSNMKQKLTPKFEKLPQKDVPQNAAARSPNGAKRHFLLSKLFSQ</sequence>